<dbReference type="EMBL" id="HG712457">
    <property type="protein sequence ID" value="CDJ50848.1"/>
    <property type="molecule type" value="Genomic_DNA"/>
</dbReference>
<keyword evidence="4" id="KW-1185">Reference proteome</keyword>
<keyword evidence="2" id="KW-0732">Signal</keyword>
<dbReference type="Pfam" id="PF11054">
    <property type="entry name" value="Surface_antigen"/>
    <property type="match status" value="1"/>
</dbReference>
<organism evidence="3 4">
    <name type="scientific">Eimeria brunetti</name>
    <dbReference type="NCBI Taxonomy" id="51314"/>
    <lineage>
        <taxon>Eukaryota</taxon>
        <taxon>Sar</taxon>
        <taxon>Alveolata</taxon>
        <taxon>Apicomplexa</taxon>
        <taxon>Conoidasida</taxon>
        <taxon>Coccidia</taxon>
        <taxon>Eucoccidiorida</taxon>
        <taxon>Eimeriorina</taxon>
        <taxon>Eimeriidae</taxon>
        <taxon>Eimeria</taxon>
    </lineage>
</organism>
<feature type="chain" id="PRO_5004674821" evidence="2">
    <location>
        <begin position="23"/>
        <end position="269"/>
    </location>
</feature>
<dbReference type="OrthoDB" id="346569at2759"/>
<sequence length="269" mass="27805">MKKFSSFLLTAAVLGAVGGVEGAGTGTQQGEAVTASCLTEFNTARERADLHPFTAETNENKKLPIEESAYVEKGASVSKTAGQWARAGTYAYAPQTGSTANCGAAVTYWKAAYVNFGDLPPVYHQSDEGVYADSRNRSLVALFNPKAGATVDCAFFTCPIPTTTTTTVSTSAATEGATDPTEGAEPTLGGESYFSNREQKIAESASVESHSSEPAAAPSALPISLGEQTQSQQQGGPSVRRLATSDGTVAGLVCLTNPAALVDGQRPFS</sequence>
<name>U6LNK0_9EIME</name>
<evidence type="ECO:0000313" key="3">
    <source>
        <dbReference type="EMBL" id="CDJ50848.1"/>
    </source>
</evidence>
<evidence type="ECO:0000313" key="4">
    <source>
        <dbReference type="Proteomes" id="UP000030750"/>
    </source>
</evidence>
<reference evidence="3" key="1">
    <citation type="submission" date="2013-10" db="EMBL/GenBank/DDBJ databases">
        <title>Genomic analysis of the causative agents of coccidiosis in chickens.</title>
        <authorList>
            <person name="Reid A.J."/>
            <person name="Blake D."/>
            <person name="Billington K."/>
            <person name="Browne H."/>
            <person name="Dunn M."/>
            <person name="Hung S."/>
            <person name="Kawahara F."/>
            <person name="Miranda-Saavedra D."/>
            <person name="Mourier T."/>
            <person name="Nagra H."/>
            <person name="Otto T.D."/>
            <person name="Rawlings N."/>
            <person name="Sanchez A."/>
            <person name="Sanders M."/>
            <person name="Subramaniam C."/>
            <person name="Tay Y."/>
            <person name="Dear P."/>
            <person name="Doerig C."/>
            <person name="Gruber A."/>
            <person name="Parkinson J."/>
            <person name="Shirley M."/>
            <person name="Wan K.L."/>
            <person name="Berriman M."/>
            <person name="Tomley F."/>
            <person name="Pain A."/>
        </authorList>
    </citation>
    <scope>NUCLEOTIDE SEQUENCE [LARGE SCALE GENOMIC DNA]</scope>
    <source>
        <strain evidence="3">Houghton</strain>
    </source>
</reference>
<accession>U6LNK0</accession>
<dbReference type="InterPro" id="IPR021288">
    <property type="entry name" value="Surface_antigen"/>
</dbReference>
<dbReference type="VEuPathDB" id="ToxoDB:EBH_0036880"/>
<feature type="region of interest" description="Disordered" evidence="1">
    <location>
        <begin position="166"/>
        <end position="192"/>
    </location>
</feature>
<feature type="signal peptide" evidence="2">
    <location>
        <begin position="1"/>
        <end position="22"/>
    </location>
</feature>
<evidence type="ECO:0000256" key="2">
    <source>
        <dbReference type="SAM" id="SignalP"/>
    </source>
</evidence>
<dbReference type="AlphaFoldDB" id="U6LNK0"/>
<dbReference type="Proteomes" id="UP000030750">
    <property type="component" value="Unassembled WGS sequence"/>
</dbReference>
<protein>
    <submittedName>
        <fullName evidence="3">SAG family member</fullName>
    </submittedName>
</protein>
<reference evidence="3" key="2">
    <citation type="submission" date="2013-10" db="EMBL/GenBank/DDBJ databases">
        <authorList>
            <person name="Aslett M."/>
        </authorList>
    </citation>
    <scope>NUCLEOTIDE SEQUENCE [LARGE SCALE GENOMIC DNA]</scope>
    <source>
        <strain evidence="3">Houghton</strain>
    </source>
</reference>
<evidence type="ECO:0000256" key="1">
    <source>
        <dbReference type="SAM" id="MobiDB-lite"/>
    </source>
</evidence>
<gene>
    <name evidence="3" type="ORF">EBH_0036880</name>
</gene>
<proteinExistence type="predicted"/>